<protein>
    <recommendedName>
        <fullName evidence="3">Ferritin/DPS domain-containing protein</fullName>
    </recommendedName>
</protein>
<evidence type="ECO:0000313" key="5">
    <source>
        <dbReference type="Proteomes" id="UP000672934"/>
    </source>
</evidence>
<dbReference type="Proteomes" id="UP000672934">
    <property type="component" value="Unassembled WGS sequence"/>
</dbReference>
<proteinExistence type="inferred from homology"/>
<accession>A0A916NC01</accession>
<dbReference type="PIRSF" id="PIRSF005900">
    <property type="entry name" value="Dps"/>
    <property type="match status" value="1"/>
</dbReference>
<reference evidence="4" key="1">
    <citation type="submission" date="2021-03" db="EMBL/GenBank/DDBJ databases">
        <authorList>
            <person name="Peeters C."/>
        </authorList>
    </citation>
    <scope>NUCLEOTIDE SEQUENCE</scope>
    <source>
        <strain evidence="4">LMG 31506</strain>
    </source>
</reference>
<dbReference type="Pfam" id="PF00210">
    <property type="entry name" value="Ferritin"/>
    <property type="match status" value="1"/>
</dbReference>
<keyword evidence="5" id="KW-1185">Reference proteome</keyword>
<dbReference type="PRINTS" id="PR01346">
    <property type="entry name" value="HELNAPAPROT"/>
</dbReference>
<feature type="domain" description="Ferritin/DPS" evidence="3">
    <location>
        <begin position="31"/>
        <end position="166"/>
    </location>
</feature>
<dbReference type="InterPro" id="IPR012347">
    <property type="entry name" value="Ferritin-like"/>
</dbReference>
<evidence type="ECO:0000313" key="4">
    <source>
        <dbReference type="EMBL" id="CAG2127133.1"/>
    </source>
</evidence>
<dbReference type="PANTHER" id="PTHR42932">
    <property type="entry name" value="GENERAL STRESS PROTEIN 20U"/>
    <property type="match status" value="1"/>
</dbReference>
<name>A0A916NC01_9BURK</name>
<comment type="similarity">
    <text evidence="1 2">Belongs to the Dps family.</text>
</comment>
<dbReference type="Gene3D" id="1.20.1260.10">
    <property type="match status" value="1"/>
</dbReference>
<gene>
    <name evidence="4" type="ORF">LMG31506_00346</name>
</gene>
<sequence>MAAISRKGSAPAGQYANPDFSALAISELTGALNVLLADYFALFVKTKGFHWHVPGPNFRERHALLDEHAAAISAVFNPLAERIRKLGGTTITSVGDIARRRRIADCNDAGLQAVQIFKILHDDNQQLLSCLRESHGLCDAYGDTATSGLLDIWIDQAEERVWHLYEACRPEPP</sequence>
<dbReference type="InterPro" id="IPR009078">
    <property type="entry name" value="Ferritin-like_SF"/>
</dbReference>
<dbReference type="CDD" id="cd01043">
    <property type="entry name" value="DPS"/>
    <property type="match status" value="1"/>
</dbReference>
<dbReference type="InterPro" id="IPR008331">
    <property type="entry name" value="Ferritin_DPS_dom"/>
</dbReference>
<dbReference type="RefSeq" id="WP_211945354.1">
    <property type="nucleotide sequence ID" value="NZ_CAJPUY010000001.1"/>
</dbReference>
<dbReference type="PANTHER" id="PTHR42932:SF3">
    <property type="entry name" value="DNA PROTECTION DURING STARVATION PROTEIN"/>
    <property type="match status" value="1"/>
</dbReference>
<dbReference type="AlphaFoldDB" id="A0A916NC01"/>
<dbReference type="InterPro" id="IPR002177">
    <property type="entry name" value="DPS_DNA-bd"/>
</dbReference>
<evidence type="ECO:0000256" key="2">
    <source>
        <dbReference type="RuleBase" id="RU003875"/>
    </source>
</evidence>
<dbReference type="EMBL" id="CAJPUY010000001">
    <property type="protein sequence ID" value="CAG2127133.1"/>
    <property type="molecule type" value="Genomic_DNA"/>
</dbReference>
<evidence type="ECO:0000256" key="1">
    <source>
        <dbReference type="ARBA" id="ARBA00009497"/>
    </source>
</evidence>
<comment type="caution">
    <text evidence="4">The sequence shown here is derived from an EMBL/GenBank/DDBJ whole genome shotgun (WGS) entry which is preliminary data.</text>
</comment>
<dbReference type="GO" id="GO:0008199">
    <property type="term" value="F:ferric iron binding"/>
    <property type="evidence" value="ECO:0007669"/>
    <property type="project" value="InterPro"/>
</dbReference>
<dbReference type="SUPFAM" id="SSF47240">
    <property type="entry name" value="Ferritin-like"/>
    <property type="match status" value="1"/>
</dbReference>
<evidence type="ECO:0000259" key="3">
    <source>
        <dbReference type="Pfam" id="PF00210"/>
    </source>
</evidence>
<organism evidence="4 5">
    <name type="scientific">Cupriavidus yeoncheonensis</name>
    <dbReference type="NCBI Taxonomy" id="1462994"/>
    <lineage>
        <taxon>Bacteria</taxon>
        <taxon>Pseudomonadati</taxon>
        <taxon>Pseudomonadota</taxon>
        <taxon>Betaproteobacteria</taxon>
        <taxon>Burkholderiales</taxon>
        <taxon>Burkholderiaceae</taxon>
        <taxon>Cupriavidus</taxon>
    </lineage>
</organism>